<protein>
    <recommendedName>
        <fullName evidence="3">CCHC-type domain-containing protein</fullName>
    </recommendedName>
</protein>
<feature type="compositionally biased region" description="Polar residues" evidence="2">
    <location>
        <begin position="39"/>
        <end position="48"/>
    </location>
</feature>
<feature type="compositionally biased region" description="Pro residues" evidence="2">
    <location>
        <begin position="192"/>
        <end position="214"/>
    </location>
</feature>
<dbReference type="EMBL" id="JAUUTY010000005">
    <property type="protein sequence ID" value="KAK1628520.1"/>
    <property type="molecule type" value="Genomic_DNA"/>
</dbReference>
<dbReference type="SMART" id="SM00343">
    <property type="entry name" value="ZnF_C2HC"/>
    <property type="match status" value="2"/>
</dbReference>
<dbReference type="Pfam" id="PF00098">
    <property type="entry name" value="zf-CCHC"/>
    <property type="match status" value="1"/>
</dbReference>
<feature type="region of interest" description="Disordered" evidence="2">
    <location>
        <begin position="1"/>
        <end position="87"/>
    </location>
</feature>
<gene>
    <name evidence="4" type="ORF">QYE76_002835</name>
</gene>
<reference evidence="4" key="1">
    <citation type="submission" date="2023-07" db="EMBL/GenBank/DDBJ databases">
        <title>A chromosome-level genome assembly of Lolium multiflorum.</title>
        <authorList>
            <person name="Chen Y."/>
            <person name="Copetti D."/>
            <person name="Kolliker R."/>
            <person name="Studer B."/>
        </authorList>
    </citation>
    <scope>NUCLEOTIDE SEQUENCE</scope>
    <source>
        <strain evidence="4">02402/16</strain>
        <tissue evidence="4">Leaf</tissue>
    </source>
</reference>
<dbReference type="Proteomes" id="UP001231189">
    <property type="component" value="Unassembled WGS sequence"/>
</dbReference>
<evidence type="ECO:0000256" key="2">
    <source>
        <dbReference type="SAM" id="MobiDB-lite"/>
    </source>
</evidence>
<keyword evidence="1" id="KW-0863">Zinc-finger</keyword>
<dbReference type="InterPro" id="IPR036875">
    <property type="entry name" value="Znf_CCHC_sf"/>
</dbReference>
<keyword evidence="1" id="KW-0479">Metal-binding</keyword>
<dbReference type="SUPFAM" id="SSF57756">
    <property type="entry name" value="Retrovirus zinc finger-like domains"/>
    <property type="match status" value="1"/>
</dbReference>
<evidence type="ECO:0000313" key="4">
    <source>
        <dbReference type="EMBL" id="KAK1628520.1"/>
    </source>
</evidence>
<feature type="region of interest" description="Disordered" evidence="2">
    <location>
        <begin position="161"/>
        <end position="214"/>
    </location>
</feature>
<dbReference type="PROSITE" id="PS50158">
    <property type="entry name" value="ZF_CCHC"/>
    <property type="match status" value="1"/>
</dbReference>
<evidence type="ECO:0000256" key="1">
    <source>
        <dbReference type="PROSITE-ProRule" id="PRU00047"/>
    </source>
</evidence>
<evidence type="ECO:0000259" key="3">
    <source>
        <dbReference type="PROSITE" id="PS50158"/>
    </source>
</evidence>
<proteinExistence type="predicted"/>
<keyword evidence="1" id="KW-0862">Zinc</keyword>
<comment type="caution">
    <text evidence="4">The sequence shown here is derived from an EMBL/GenBank/DDBJ whole genome shotgun (WGS) entry which is preliminary data.</text>
</comment>
<accession>A0AAD8RN66</accession>
<dbReference type="GO" id="GO:0008270">
    <property type="term" value="F:zinc ion binding"/>
    <property type="evidence" value="ECO:0007669"/>
    <property type="project" value="UniProtKB-KW"/>
</dbReference>
<dbReference type="GO" id="GO:0003676">
    <property type="term" value="F:nucleic acid binding"/>
    <property type="evidence" value="ECO:0007669"/>
    <property type="project" value="InterPro"/>
</dbReference>
<feature type="domain" description="CCHC-type" evidence="3">
    <location>
        <begin position="110"/>
        <end position="125"/>
    </location>
</feature>
<dbReference type="AlphaFoldDB" id="A0AAD8RN66"/>
<organism evidence="4 5">
    <name type="scientific">Lolium multiflorum</name>
    <name type="common">Italian ryegrass</name>
    <name type="synonym">Lolium perenne subsp. multiflorum</name>
    <dbReference type="NCBI Taxonomy" id="4521"/>
    <lineage>
        <taxon>Eukaryota</taxon>
        <taxon>Viridiplantae</taxon>
        <taxon>Streptophyta</taxon>
        <taxon>Embryophyta</taxon>
        <taxon>Tracheophyta</taxon>
        <taxon>Spermatophyta</taxon>
        <taxon>Magnoliopsida</taxon>
        <taxon>Liliopsida</taxon>
        <taxon>Poales</taxon>
        <taxon>Poaceae</taxon>
        <taxon>BOP clade</taxon>
        <taxon>Pooideae</taxon>
        <taxon>Poodae</taxon>
        <taxon>Poeae</taxon>
        <taxon>Poeae Chloroplast Group 2 (Poeae type)</taxon>
        <taxon>Loliodinae</taxon>
        <taxon>Loliinae</taxon>
        <taxon>Lolium</taxon>
    </lineage>
</organism>
<keyword evidence="5" id="KW-1185">Reference proteome</keyword>
<name>A0AAD8RN66_LOLMU</name>
<evidence type="ECO:0000313" key="5">
    <source>
        <dbReference type="Proteomes" id="UP001231189"/>
    </source>
</evidence>
<dbReference type="InterPro" id="IPR001878">
    <property type="entry name" value="Znf_CCHC"/>
</dbReference>
<sequence>MASSASHPPGFSQRWQRAGSAESVSSASPARNERVSGLGLSSASSRNSVGAPRAEVTAPAPAPARGRVQDRLVWEQPRPSKKSMWRRRVEARAEAAPARGAVAPEMEGLCFRCYEPGHRKRDCTNDEVCVRCWLRGHPARECKRPRSPSSEEELRNLALAKMARRRSPDRGAPAGVRRGPGRELGRPAEAAPTPPPPPRPAPPSAAPAPPPPPPPPPQMVAVVPPLPLSLPPLGAWPPISVFPEPVSEGASVHEEPALCVVRRTSAMCDLERRLRFAMVASVGGRRPEVTPEQVAAAMRWRGI</sequence>
<dbReference type="Gene3D" id="4.10.60.10">
    <property type="entry name" value="Zinc finger, CCHC-type"/>
    <property type="match status" value="1"/>
</dbReference>